<feature type="region of interest" description="Disordered" evidence="1">
    <location>
        <begin position="1"/>
        <end position="23"/>
    </location>
</feature>
<dbReference type="InterPro" id="IPR007094">
    <property type="entry name" value="RNA-dir_pol_PSvirus"/>
</dbReference>
<dbReference type="SUPFAM" id="SSF56672">
    <property type="entry name" value="DNA/RNA polymerases"/>
    <property type="match status" value="1"/>
</dbReference>
<feature type="compositionally biased region" description="Polar residues" evidence="1">
    <location>
        <begin position="8"/>
        <end position="17"/>
    </location>
</feature>
<dbReference type="GO" id="GO:0003723">
    <property type="term" value="F:RNA binding"/>
    <property type="evidence" value="ECO:0007669"/>
    <property type="project" value="InterPro"/>
</dbReference>
<name>A0A2V0RBQ0_9ZZZZ</name>
<dbReference type="Pfam" id="PF01443">
    <property type="entry name" value="Viral_helicase1"/>
    <property type="match status" value="1"/>
</dbReference>
<dbReference type="PROSITE" id="PS50507">
    <property type="entry name" value="RDRP_SSRNA_POS"/>
    <property type="match status" value="1"/>
</dbReference>
<feature type="region of interest" description="Disordered" evidence="1">
    <location>
        <begin position="2477"/>
        <end position="2496"/>
    </location>
</feature>
<dbReference type="GO" id="GO:0003968">
    <property type="term" value="F:RNA-directed RNA polymerase activity"/>
    <property type="evidence" value="ECO:0007669"/>
    <property type="project" value="InterPro"/>
</dbReference>
<dbReference type="EMBL" id="BDQC01000133">
    <property type="protein sequence ID" value="GBH22517.1"/>
    <property type="molecule type" value="Genomic_RNA"/>
</dbReference>
<reference evidence="3" key="1">
    <citation type="submission" date="2017-04" db="EMBL/GenBank/DDBJ databases">
        <title>Unveiling RNA virosphere associated with marine microorganisms.</title>
        <authorList>
            <person name="Urayama S."/>
            <person name="Takaki Y."/>
            <person name="Nishi S."/>
            <person name="Yoshida Y."/>
            <person name="Deguchi S."/>
            <person name="Takai K."/>
            <person name="Nunoura T."/>
        </authorList>
    </citation>
    <scope>NUCLEOTIDE SEQUENCE</scope>
</reference>
<dbReference type="InterPro" id="IPR027417">
    <property type="entry name" value="P-loop_NTPase"/>
</dbReference>
<feature type="compositionally biased region" description="Polar residues" evidence="1">
    <location>
        <begin position="2478"/>
        <end position="2492"/>
    </location>
</feature>
<feature type="compositionally biased region" description="Polar residues" evidence="1">
    <location>
        <begin position="2431"/>
        <end position="2448"/>
    </location>
</feature>
<evidence type="ECO:0000256" key="1">
    <source>
        <dbReference type="SAM" id="MobiDB-lite"/>
    </source>
</evidence>
<dbReference type="Gene3D" id="3.40.50.300">
    <property type="entry name" value="P-loop containing nucleotide triphosphate hydrolases"/>
    <property type="match status" value="1"/>
</dbReference>
<dbReference type="InterPro" id="IPR027351">
    <property type="entry name" value="(+)RNA_virus_helicase_core_dom"/>
</dbReference>
<dbReference type="GO" id="GO:0006351">
    <property type="term" value="P:DNA-templated transcription"/>
    <property type="evidence" value="ECO:0007669"/>
    <property type="project" value="InterPro"/>
</dbReference>
<comment type="caution">
    <text evidence="3">The sequence shown here is derived from an EMBL/GenBank/DDBJ whole genome shotgun (WGS) entry which is preliminary data.</text>
</comment>
<dbReference type="SUPFAM" id="SSF52540">
    <property type="entry name" value="P-loop containing nucleoside triphosphate hydrolases"/>
    <property type="match status" value="1"/>
</dbReference>
<evidence type="ECO:0000259" key="2">
    <source>
        <dbReference type="PROSITE" id="PS50507"/>
    </source>
</evidence>
<dbReference type="Pfam" id="PF00978">
    <property type="entry name" value="RdRP_2"/>
    <property type="match status" value="1"/>
</dbReference>
<feature type="domain" description="RdRp catalytic" evidence="2">
    <location>
        <begin position="3987"/>
        <end position="4100"/>
    </location>
</feature>
<dbReference type="InterPro" id="IPR001788">
    <property type="entry name" value="RNA-dep_RNA_pol_alsuvir"/>
</dbReference>
<accession>A0A2V0RBQ0</accession>
<dbReference type="InterPro" id="IPR043502">
    <property type="entry name" value="DNA/RNA_pol_sf"/>
</dbReference>
<protein>
    <submittedName>
        <fullName evidence="3">RdRp</fullName>
    </submittedName>
</protein>
<dbReference type="GO" id="GO:0005524">
    <property type="term" value="F:ATP binding"/>
    <property type="evidence" value="ECO:0007669"/>
    <property type="project" value="InterPro"/>
</dbReference>
<dbReference type="CDD" id="cd23255">
    <property type="entry name" value="Endornaviridae_RdRp"/>
    <property type="match status" value="1"/>
</dbReference>
<feature type="region of interest" description="Disordered" evidence="1">
    <location>
        <begin position="2425"/>
        <end position="2464"/>
    </location>
</feature>
<sequence>MSEIVDSVSDTTHTMPSTGGRRKIKREKINYKSYRSNVRNSRLCKLDPSAIKITQVMVPSKDIPALKKKDFRHKDNQYIDQFYFSTEGEYTGSNMNLTGVIEIAHNVAHKDDFNANFTNDRVLWEPLRKISGQWQFNEHTKCKEVNVPYDKYRAQLLREIRLTRPNGKGDLLSYISKHTTTAQSGLYGRLLHGEMDCHHGIQIHCKKCKAISAIPWPLLSSYVIYDENIGAYVNKKELTKQNVCHIIEGIENYDILKEYDFKSATIHDGLKGSLQWCYNAGSAHCFNCGWHLSESIKIVHAVTFTVQTIPYNDYGINAMNLEEFEKCLHLDTPPPHELSEAYTIYNSFKNAEISRILGKMEVNFINMWHNINVTSATYTSEMNNINMMSRQRLTNSTISQMELDEINIVSRMTTLCGGDMSCEPSSIVTLHSLHDLVNVYQTSDWFTEAGINVSTENNYTDVTVWSAHGSRNLEFLQPGMYILHVNTHNCSEIKVLKTKLYNAVTGSSIPASWSNSICTYMSNNSAIKLNDVEYPLITICNIGSMMITKIGELKTKLMTRVIRGSSKIQVFLPKIHLNSIFQTLGIIGTKWAYQTIDTELTYRIIVNAMSGKKSIDSLLTYIAGLTATRYSVGGTLVDLTNISIVDSIPELTYALVLMSEQKKLRSWCRLHYINIDAKNASMTIYDILLSKVLSLLKKARPNWSSAISDMLLTKYDVYFKRDMMTITTHATANFEAIQPFKFIRSCGNFNTLTCNAVCTHGCDVEARSCDDGCMCCGISCGSDTFCSKCRPAEQHTLACNHKILYQKAYSCELRTRTGTCSHNERCVCCKRRICTDTCMNCFSEFDDIVDDNKFNNNKFNNRKHDVNIVNRKSISHNYTKSTHNGRKTTMSNKFTPGTKRNVIKIDNEVIRLPSHENISTDNFIHYSLEGCPHVLSNCMTGSRQLAVSVLNKHDIESKIEVTNKCLLHCIMRIFKITISDMESVVGARDGHTILDLRALCEYFRLNVIIQTTKTTAEIIRYGPMEEPYGMIAHTSAFSSECQLSANHWCTIHKIYLTQLPMGVWTNVDYAMYEISDLISFNSLHDEQKIVHAAFKAIRDRLSNSVLTGMETPKPLAVIEKDGNYYLSNSGTTNIVRGLINVRLPGHWVNYATDAFELDFVPTRLMAITASVSAEDSIEDIIDEEINSIFRSIAILRENWRNGNGFKTKIICNNARPIVLFDKDMKIYKSLEIVKLNSSNGDTCLQLTGKTNGQCFVDNPYGKDLASIETTTASYSSMIRSIIMSVKAHSRVQNYHSATIDTCVQGVGGSGKTWRVKQLFKSNVLFTCKFSRPISELKDENPGYSYSLEQATMFNLDYDEVIVDEAGACSIVELVALCNKPNLTLHLFGDINQITTTDFSTTPGLREDLNVLNYHSDKLEIMNVSRRYGEPYASNILCELYPNLSVHEDVTWNTTYELIKSYEIDDVLKHLNTNNFDMIVTFHNETYNLLLDTYTGSGKIVKVHADQGAEGDRVAVIYWSPDGSVSPRGILGNIKYITTALTRCRKHIALITNMAIENFNEVIGLSKCGKGDVQFLNPDTLTIDNPLDDASIKLLTEVVKNVLPDCTLEFNGDQEITFLGAVKNVSINVTFSHCQPIGNDTKSKVLLMTGKSYFTLAFNKINKECSKILSMLMEHTTRVSIETTNMKDNSDINAFICIENGTATGTVDDLTNNETESFYTTRSVATNSWSIEHDMNIATHIPMVINVDNTKNRSLPTSLSDFMSNAPPMLQSFKLVKLMWKRLICMADVCLINQKNNGTLKLKTPMGNLKVKIFDGCSLFCGFKFTFENGNNVIVSSAHTENTEDIVTVLSCQVRSFMGSRSDINCIVKFLNDPLPIYLPCNFNKNLLSRMFERIRTVSHARLSQCGIANGAQDAGIAYASLNTVVYDNFEREHQPQARITHQRVTKLLYTVSNDTYLYPDKTLVTSINDVMSLMRGINATESNISVKNVKKMDTIIARKMIALETERKIVTMPKSLWNRWNFMVSDNIHDKNVIKTNSNGFDDTIACMFDAINMVYMKKVLKLNCVDVKWVDSSILHLNMLENYRILDSDLENHEKLYLSNKLTKLIESLSQTAGMAKVDKQRNVDKCEQLKTNGAFMRSGKLSNTLYASINGITKIDVDAYENIYALIIDFSHEYMATENRNVFMKGNKFRQYNMDECVKKYNWATIHTIGIFKLVKLIGITDVQVVWPKQINMLQRSFSISGISGKLFSFPNAIFKKCMSRATVPGTGVDDMLAYLRSVSSTVVYTSAGNYNRFKIDLDDMHMLSLIVVNIAKAHKKYFDTMHSFLHTTETNVLHDLMDIGIGAAKTHVINWLNNSGVVDLLNAYTDWLTENEDGVLARLTAMFKDAHVEEVQLYPKFVQNKYVCNNKTVSFTGTLNDGANNYSNNNNDTQCGKNASASKSSVTDNNDSEIPENADSTNWPSTLSDIWDDVYKNRATPTSKSSPQDSMNNDNRHGSAVTIQRCMRNHFVKVNGVHNIGCITCPVMEKKQLIKINNALRYMFFEVIKVLREYKLDFTLARGTVLAAMYYGRMVYFNKYGFKHWVDGDVDIIVYTHDDSLMKIVFNKLAKVFMCKQMQRSNGRICAFLKYGLYGDVNMERCPDVHPHHAKRNKIMSHTCIDIAFVKCDNDFIHIDHKDMSEQFGLPMGRYDASKLWPTYDMGIKLYGIDILMPKQWWATLSYTANIYKDGNYAALRYPWYPGIETAGSARCKSYAYKGEYDIQRNWLPKFELLQMYDNSVMHKMFGFKQDTALMPICRLRCTVAIVMGGSMGDTQPLLSIMEVLNGFCELTIFKPEDVQLPECYNNCNVIQYAKSYKGMVHGCKSTSGVIAIVTDSLKNIKGTFDYTVSMHFTRERYMLKCNIKHVIFHPLLVPVDGIIFKASQKLTSVLLHSGSTEEHYNCVLKDINKTEYKNVGYPINSTTFEINEATDKYLQLYHQNSAKFTLITLGSMGNAQFETILQRIMLTIDTPILIVRGNNMQHLRLKTKCGATYSGENDRYNPMLTVVKYINYNVITQTINEVYCHGGAGTVQVFYANNVRVHFYPQAYDQQSNKLWYDKQKPYKHFDANIEWNYFRKNVGKIFGATMQERKYNDTSKKLYTGHPHINPQALLLQVYTQKATVNCLCKVITSSDCVLIAAMKCLGEGTMVFERFKEIYVAYTNQRTVNNVEDVMYLIIGSRVPLNVYDMTTSCLYTVKINGKTNKHCMIINNEHTHMSFGESSDETIINFQDGPTFMKCWNMKLTMPFNEVTREMYNVLNRGVCKTQLLDPDVVSAIKASLRADLKSKILTIMRTKDTLYLLTGVAHEGYYSCNENYTHWATYVCFGNYGMVNCIYLKCQTTDGGVMYHGHKLLHKLTLCVKIHNTSLSRTLRKNYENVKDANVVAINQTTKTYCESNGIAVQFVSKENALKLYIHNTWNRKHHKEREQHCIRTARVIYMGTRKCTEYEVALLKKKYGVRIIVLKSIMYMCIEPSNEADGVHIRNWLQRQTMFKKYETTELWISDRLQIVELMDSLVKANDYGLHILRQQSLSLERTLTLNDILTKCHIDPMGTVISAFIKQMGRDNLGANELMLELDEVTKFDKGPWKMVDAQEVHLDYPYVFVKDKLLCYGIIEYGYGIDMDKAATEFWNDKPIKYRSKVDDKFGIVTEQNSVLTTLSRQVIANVTAFSTMPDENALAAFEHAPELLTDNKVFEFVESNNGQFGINVTPIDEVASAKTQDYWQLLPYLRDPIAIMPTLKNFKVKSRLQPGQLAIKRKIRMEMYPAYARPSMASEVFETMNSVTNRQGSVKMYQKHVGSAKLEFEMFKTNYFRDDWETLVANWKQNPLTINYEDSYKWAKEHSYPKMVMKSLDDLLRDGFEMNPINAIKVHGKVEQTTRLTKLSRWMTEVTTRSILASSYCISALFCPLFKQCKARFKEILRPKIVYTDGMSPIHMNTHAKTVDTFDWVIEDDLSKQDAATTHLIIDTEMMIYELLGVDPADLEMYSWMHMNWRFKGNSMSGVWDAMRLSGQPTTSLGNAITNLILHNRFMIRNSQHIVIMYLLGDDNIIGATKQLNVKRHGTETQDIYNIVSKITQQRYVGEFTWLLMHTIDDQVQFCPNFKRLRQKFGVCSYAFTEEERSEKLEMRKLSYALMAGAFANSTKICNKFGVRCPDWFDIPSAIEANKIYHETTTEDVHNDIAMLFGLMDCDSIQYEHAEWQNDRTAINRQVNLSNLENKFD</sequence>
<organism evidence="3">
    <name type="scientific">viral metagenome</name>
    <dbReference type="NCBI Taxonomy" id="1070528"/>
    <lineage>
        <taxon>unclassified sequences</taxon>
        <taxon>metagenomes</taxon>
        <taxon>organismal metagenomes</taxon>
    </lineage>
</organism>
<proteinExistence type="predicted"/>
<dbReference type="GO" id="GO:0039694">
    <property type="term" value="P:viral RNA genome replication"/>
    <property type="evidence" value="ECO:0007669"/>
    <property type="project" value="InterPro"/>
</dbReference>
<evidence type="ECO:0000313" key="3">
    <source>
        <dbReference type="EMBL" id="GBH22517.1"/>
    </source>
</evidence>